<reference evidence="8" key="1">
    <citation type="submission" date="2018-05" db="EMBL/GenBank/DDBJ databases">
        <title>Draft genome of Mucuna pruriens seed.</title>
        <authorList>
            <person name="Nnadi N.E."/>
            <person name="Vos R."/>
            <person name="Hasami M.H."/>
            <person name="Devisetty U.K."/>
            <person name="Aguiy J.C."/>
        </authorList>
    </citation>
    <scope>NUCLEOTIDE SEQUENCE [LARGE SCALE GENOMIC DNA]</scope>
    <source>
        <strain evidence="8">JCA_2017</strain>
    </source>
</reference>
<dbReference type="OrthoDB" id="1430787at2759"/>
<organism evidence="8 9">
    <name type="scientific">Mucuna pruriens</name>
    <name type="common">Velvet bean</name>
    <name type="synonym">Dolichos pruriens</name>
    <dbReference type="NCBI Taxonomy" id="157652"/>
    <lineage>
        <taxon>Eukaryota</taxon>
        <taxon>Viridiplantae</taxon>
        <taxon>Streptophyta</taxon>
        <taxon>Embryophyta</taxon>
        <taxon>Tracheophyta</taxon>
        <taxon>Spermatophyta</taxon>
        <taxon>Magnoliopsida</taxon>
        <taxon>eudicotyledons</taxon>
        <taxon>Gunneridae</taxon>
        <taxon>Pentapetalae</taxon>
        <taxon>rosids</taxon>
        <taxon>fabids</taxon>
        <taxon>Fabales</taxon>
        <taxon>Fabaceae</taxon>
        <taxon>Papilionoideae</taxon>
        <taxon>50 kb inversion clade</taxon>
        <taxon>NPAAA clade</taxon>
        <taxon>indigoferoid/millettioid clade</taxon>
        <taxon>Phaseoleae</taxon>
        <taxon>Mucuna</taxon>
    </lineage>
</organism>
<keyword evidence="2" id="KW-0548">Nucleotidyltransferase</keyword>
<comment type="caution">
    <text evidence="8">The sequence shown here is derived from an EMBL/GenBank/DDBJ whole genome shotgun (WGS) entry which is preliminary data.</text>
</comment>
<evidence type="ECO:0000256" key="1">
    <source>
        <dbReference type="ARBA" id="ARBA00022679"/>
    </source>
</evidence>
<dbReference type="CDD" id="cd09274">
    <property type="entry name" value="RNase_HI_RT_Ty3"/>
    <property type="match status" value="1"/>
</dbReference>
<dbReference type="GO" id="GO:0016787">
    <property type="term" value="F:hydrolase activity"/>
    <property type="evidence" value="ECO:0007669"/>
    <property type="project" value="UniProtKB-KW"/>
</dbReference>
<evidence type="ECO:0000313" key="8">
    <source>
        <dbReference type="EMBL" id="RDY00682.1"/>
    </source>
</evidence>
<accession>A0A371HD35</accession>
<dbReference type="EMBL" id="QJKJ01002933">
    <property type="protein sequence ID" value="RDY00682.1"/>
    <property type="molecule type" value="Genomic_DNA"/>
</dbReference>
<evidence type="ECO:0000256" key="3">
    <source>
        <dbReference type="ARBA" id="ARBA00022722"/>
    </source>
</evidence>
<name>A0A371HD35_MUCPR</name>
<dbReference type="Pfam" id="PF17917">
    <property type="entry name" value="RT_RNaseH"/>
    <property type="match status" value="1"/>
</dbReference>
<evidence type="ECO:0000256" key="4">
    <source>
        <dbReference type="ARBA" id="ARBA00022759"/>
    </source>
</evidence>
<sequence>MDSAQLNYTTTEKELLAIVFALEKFHSYLLGSKIIVYSDHEFDIEIRDKKGAENSVADHLSRIERESNLMPIRDEFPNE</sequence>
<evidence type="ECO:0000256" key="5">
    <source>
        <dbReference type="ARBA" id="ARBA00022801"/>
    </source>
</evidence>
<feature type="domain" description="Reverse transcriptase RNase H-like" evidence="7">
    <location>
        <begin position="2"/>
        <end position="50"/>
    </location>
</feature>
<keyword evidence="4" id="KW-0255">Endonuclease</keyword>
<dbReference type="PANTHER" id="PTHR34072">
    <property type="entry name" value="ENZYMATIC POLYPROTEIN-RELATED"/>
    <property type="match status" value="1"/>
</dbReference>
<dbReference type="InterPro" id="IPR041373">
    <property type="entry name" value="RT_RNaseH"/>
</dbReference>
<gene>
    <name evidence="8" type="primary">pol</name>
    <name evidence="8" type="ORF">CR513_16099</name>
</gene>
<dbReference type="AlphaFoldDB" id="A0A371HD35"/>
<dbReference type="InterPro" id="IPR043502">
    <property type="entry name" value="DNA/RNA_pol_sf"/>
</dbReference>
<keyword evidence="6" id="KW-0695">RNA-directed DNA polymerase</keyword>
<dbReference type="SUPFAM" id="SSF56672">
    <property type="entry name" value="DNA/RNA polymerases"/>
    <property type="match status" value="1"/>
</dbReference>
<evidence type="ECO:0000259" key="7">
    <source>
        <dbReference type="Pfam" id="PF17917"/>
    </source>
</evidence>
<keyword evidence="1" id="KW-0808">Transferase</keyword>
<keyword evidence="5" id="KW-0378">Hydrolase</keyword>
<keyword evidence="9" id="KW-1185">Reference proteome</keyword>
<proteinExistence type="predicted"/>
<keyword evidence="3" id="KW-0540">Nuclease</keyword>
<feature type="non-terminal residue" evidence="8">
    <location>
        <position position="1"/>
    </location>
</feature>
<dbReference type="GO" id="GO:0004519">
    <property type="term" value="F:endonuclease activity"/>
    <property type="evidence" value="ECO:0007669"/>
    <property type="project" value="UniProtKB-KW"/>
</dbReference>
<dbReference type="Proteomes" id="UP000257109">
    <property type="component" value="Unassembled WGS sequence"/>
</dbReference>
<dbReference type="GO" id="GO:0003964">
    <property type="term" value="F:RNA-directed DNA polymerase activity"/>
    <property type="evidence" value="ECO:0007669"/>
    <property type="project" value="UniProtKB-KW"/>
</dbReference>
<evidence type="ECO:0000256" key="2">
    <source>
        <dbReference type="ARBA" id="ARBA00022695"/>
    </source>
</evidence>
<dbReference type="PANTHER" id="PTHR34072:SF57">
    <property type="entry name" value="RNA-DIRECTED DNA POLYMERASE"/>
    <property type="match status" value="1"/>
</dbReference>
<protein>
    <submittedName>
        <fullName evidence="8">Retrovirus-related Pol polyprotein from transposon 17.6</fullName>
    </submittedName>
</protein>
<evidence type="ECO:0000313" key="9">
    <source>
        <dbReference type="Proteomes" id="UP000257109"/>
    </source>
</evidence>
<evidence type="ECO:0000256" key="6">
    <source>
        <dbReference type="ARBA" id="ARBA00022918"/>
    </source>
</evidence>